<reference evidence="2 3" key="1">
    <citation type="journal article" date="2021" name="bioRxiv">
        <title>The Gossypium anomalum genome as a resource for cotton improvement and evolutionary analysis of hybrid incompatibility.</title>
        <authorList>
            <person name="Grover C.E."/>
            <person name="Yuan D."/>
            <person name="Arick M.A."/>
            <person name="Miller E.R."/>
            <person name="Hu G."/>
            <person name="Peterson D.G."/>
            <person name="Wendel J.F."/>
            <person name="Udall J.A."/>
        </authorList>
    </citation>
    <scope>NUCLEOTIDE SEQUENCE [LARGE SCALE GENOMIC DNA]</scope>
    <source>
        <strain evidence="2">JFW-Udall</strain>
        <tissue evidence="2">Leaf</tissue>
    </source>
</reference>
<evidence type="ECO:0000313" key="2">
    <source>
        <dbReference type="EMBL" id="KAG8493010.1"/>
    </source>
</evidence>
<organism evidence="2 3">
    <name type="scientific">Gossypium anomalum</name>
    <dbReference type="NCBI Taxonomy" id="47600"/>
    <lineage>
        <taxon>Eukaryota</taxon>
        <taxon>Viridiplantae</taxon>
        <taxon>Streptophyta</taxon>
        <taxon>Embryophyta</taxon>
        <taxon>Tracheophyta</taxon>
        <taxon>Spermatophyta</taxon>
        <taxon>Magnoliopsida</taxon>
        <taxon>eudicotyledons</taxon>
        <taxon>Gunneridae</taxon>
        <taxon>Pentapetalae</taxon>
        <taxon>rosids</taxon>
        <taxon>malvids</taxon>
        <taxon>Malvales</taxon>
        <taxon>Malvaceae</taxon>
        <taxon>Malvoideae</taxon>
        <taxon>Gossypium</taxon>
    </lineage>
</organism>
<comment type="caution">
    <text evidence="2">The sequence shown here is derived from an EMBL/GenBank/DDBJ whole genome shotgun (WGS) entry which is preliminary data.</text>
</comment>
<feature type="region of interest" description="Disordered" evidence="1">
    <location>
        <begin position="132"/>
        <end position="151"/>
    </location>
</feature>
<evidence type="ECO:0000256" key="1">
    <source>
        <dbReference type="SAM" id="MobiDB-lite"/>
    </source>
</evidence>
<accession>A0A8J6D496</accession>
<gene>
    <name evidence="2" type="ORF">CXB51_012669</name>
</gene>
<dbReference type="EMBL" id="JAHUZN010000005">
    <property type="protein sequence ID" value="KAG8493010.1"/>
    <property type="molecule type" value="Genomic_DNA"/>
</dbReference>
<protein>
    <submittedName>
        <fullName evidence="2">Uncharacterized protein</fullName>
    </submittedName>
</protein>
<proteinExistence type="predicted"/>
<sequence length="151" mass="17169">MGEIQELIEKVPSSWVTFVARGLDFLQRCEPFNKWQVMRMKQTKAAGVFNLDAITMLSNQVELLNKKIDGLYGSTQVHPVMRCDSNGGGAHNTDYLSFNLGIEEEQVQYMGNNSRPQNNSYSNTYNVGWRNHPNFSWGGQGNQKPQHPPDF</sequence>
<dbReference type="OrthoDB" id="1749050at2759"/>
<keyword evidence="3" id="KW-1185">Reference proteome</keyword>
<evidence type="ECO:0000313" key="3">
    <source>
        <dbReference type="Proteomes" id="UP000701853"/>
    </source>
</evidence>
<name>A0A8J6D496_9ROSI</name>
<dbReference type="Proteomes" id="UP000701853">
    <property type="component" value="Chromosome 5"/>
</dbReference>
<dbReference type="AlphaFoldDB" id="A0A8J6D496"/>